<sequence length="119" mass="12859">MGKQQDRFLAMIDNGLRQAGLVGKNHQNLVFSGDVAGGDDGERTPVYLGPKVNRFNPAAWNGAAQSGSEPRAVRLDVIDILSATTHFIRAFFTKRRGSYNAICAVIVHACLVLCESALN</sequence>
<dbReference type="AlphaFoldDB" id="E6QJZ0"/>
<protein>
    <submittedName>
        <fullName evidence="1">Uncharacterized protein</fullName>
    </submittedName>
</protein>
<accession>E6QJZ0</accession>
<organism evidence="1">
    <name type="scientific">mine drainage metagenome</name>
    <dbReference type="NCBI Taxonomy" id="410659"/>
    <lineage>
        <taxon>unclassified sequences</taxon>
        <taxon>metagenomes</taxon>
        <taxon>ecological metagenomes</taxon>
    </lineage>
</organism>
<reference evidence="1" key="1">
    <citation type="submission" date="2009-10" db="EMBL/GenBank/DDBJ databases">
        <title>Diversity of trophic interactions inside an arsenic-rich microbial ecosystem.</title>
        <authorList>
            <person name="Bertin P.N."/>
            <person name="Heinrich-Salmeron A."/>
            <person name="Pelletier E."/>
            <person name="Goulhen-Chollet F."/>
            <person name="Arsene-Ploetze F."/>
            <person name="Gallien S."/>
            <person name="Calteau A."/>
            <person name="Vallenet D."/>
            <person name="Casiot C."/>
            <person name="Chane-Woon-Ming B."/>
            <person name="Giloteaux L."/>
            <person name="Barakat M."/>
            <person name="Bonnefoy V."/>
            <person name="Bruneel O."/>
            <person name="Chandler M."/>
            <person name="Cleiss J."/>
            <person name="Duran R."/>
            <person name="Elbaz-Poulichet F."/>
            <person name="Fonknechten N."/>
            <person name="Lauga B."/>
            <person name="Mornico D."/>
            <person name="Ortet P."/>
            <person name="Schaeffer C."/>
            <person name="Siguier P."/>
            <person name="Alexander Thil Smith A."/>
            <person name="Van Dorsselaer A."/>
            <person name="Weissenbach J."/>
            <person name="Medigue C."/>
            <person name="Le Paslier D."/>
        </authorList>
    </citation>
    <scope>NUCLEOTIDE SEQUENCE</scope>
</reference>
<name>E6QJZ0_9ZZZZ</name>
<dbReference type="EMBL" id="CABQ01000105">
    <property type="protein sequence ID" value="CBI07557.1"/>
    <property type="molecule type" value="Genomic_DNA"/>
</dbReference>
<proteinExistence type="predicted"/>
<evidence type="ECO:0000313" key="1">
    <source>
        <dbReference type="EMBL" id="CBI07557.1"/>
    </source>
</evidence>
<gene>
    <name evidence="1" type="ORF">CARN6_0907</name>
</gene>
<comment type="caution">
    <text evidence="1">The sequence shown here is derived from an EMBL/GenBank/DDBJ whole genome shotgun (WGS) entry which is preliminary data.</text>
</comment>